<dbReference type="EMBL" id="VYXP01000007">
    <property type="protein sequence ID" value="KAA9130593.1"/>
    <property type="molecule type" value="Genomic_DNA"/>
</dbReference>
<evidence type="ECO:0000313" key="5">
    <source>
        <dbReference type="EMBL" id="KAA9130593.1"/>
    </source>
</evidence>
<evidence type="ECO:0008006" key="7">
    <source>
        <dbReference type="Google" id="ProtNLM"/>
    </source>
</evidence>
<dbReference type="InterPro" id="IPR008928">
    <property type="entry name" value="6-hairpin_glycosidase_sf"/>
</dbReference>
<dbReference type="Pfam" id="PF06165">
    <property type="entry name" value="GH94_b-supersand"/>
    <property type="match status" value="1"/>
</dbReference>
<reference evidence="5 6" key="1">
    <citation type="submission" date="2019-09" db="EMBL/GenBank/DDBJ databases">
        <title>Wenzhouxiangella sp. Genome sequencing and assembly.</title>
        <authorList>
            <person name="Zhang R."/>
        </authorList>
    </citation>
    <scope>NUCLEOTIDE SEQUENCE [LARGE SCALE GENOMIC DNA]</scope>
    <source>
        <strain evidence="5 6">W260</strain>
    </source>
</reference>
<dbReference type="PANTHER" id="PTHR37469">
    <property type="entry name" value="CELLOBIONIC ACID PHOSPHORYLASE-RELATED"/>
    <property type="match status" value="1"/>
</dbReference>
<feature type="domain" description="Glycosyl hydrolase 94 catalytic" evidence="4">
    <location>
        <begin position="318"/>
        <end position="713"/>
    </location>
</feature>
<dbReference type="Gene3D" id="1.50.10.10">
    <property type="match status" value="1"/>
</dbReference>
<evidence type="ECO:0000256" key="1">
    <source>
        <dbReference type="ARBA" id="ARBA00022676"/>
    </source>
</evidence>
<dbReference type="InterPro" id="IPR037018">
    <property type="entry name" value="GH65_N"/>
</dbReference>
<dbReference type="Gene3D" id="2.70.98.40">
    <property type="entry name" value="Glycoside hydrolase, family 65, N-terminal domain"/>
    <property type="match status" value="1"/>
</dbReference>
<feature type="domain" description="Glycosyl hydrolase 94 supersandwich" evidence="3">
    <location>
        <begin position="78"/>
        <end position="292"/>
    </location>
</feature>
<evidence type="ECO:0000259" key="4">
    <source>
        <dbReference type="Pfam" id="PF17167"/>
    </source>
</evidence>
<evidence type="ECO:0000313" key="6">
    <source>
        <dbReference type="Proteomes" id="UP000325372"/>
    </source>
</evidence>
<dbReference type="AlphaFoldDB" id="A0A5N0T6K2"/>
<dbReference type="InterPro" id="IPR033432">
    <property type="entry name" value="GH94_catalytic"/>
</dbReference>
<protein>
    <recommendedName>
        <fullName evidence="7">NdvB protein</fullName>
    </recommendedName>
</protein>
<dbReference type="GO" id="GO:0030246">
    <property type="term" value="F:carbohydrate binding"/>
    <property type="evidence" value="ECO:0007669"/>
    <property type="project" value="InterPro"/>
</dbReference>
<comment type="caution">
    <text evidence="5">The sequence shown here is derived from an EMBL/GenBank/DDBJ whole genome shotgun (WGS) entry which is preliminary data.</text>
</comment>
<dbReference type="Proteomes" id="UP000325372">
    <property type="component" value="Unassembled WGS sequence"/>
</dbReference>
<proteinExistence type="predicted"/>
<evidence type="ECO:0000259" key="3">
    <source>
        <dbReference type="Pfam" id="PF06165"/>
    </source>
</evidence>
<sequence length="790" mass="87607">MTRPDPVRPDADGRVELTCPLAMPRATAYLWNPHLVVQANCRGHVDARHMQPEPARYSYAPNLEAKTFLQPEQPPYPHQPGRFVYVRDDDDGAFFSAPHEPVRRPPEDFLFSAGSADIQWRVRNLGVEVDMTLALPADDVVELWTITVSNPGDRARRLSLFPYFTVGYMSWMNQSAAWDPALGALVARCVTPYQKLDDWPKVREMKDLTFLLPGTAPNGWEAAREPFEGEGGLHAPDAVTRGGLQNGDAIYETPLAALHYRLTLEPGETRSFRFLFGPAKTADDIQALGERYLCDGGFEQAAESLRAYQARGRGTLEMHSPDAELDAFANRWLPRQVHYQGQTNRLTTDPQTRNYLQDALGMAYVDPGATRQALRHALAQQEASGAMPDGILLNADAELTYINQVPHTDHACWVPLVLEAWLDETGDTAFLDEPISATEGPARSVGERVSTAMHWLADNRDARGLSLIAQGDWCDPMNMVGPAGRGVSGWLTMATAFALQTWASICRRTGDTNTAATMNTLADDCVRAVREHLWDGGWFARGITDDGRPFGVASEDEGKIYLNAQSWALLAGIASADQQASMLAAVEKHLDTPYGTTMLGPPYTRMHEHIGRLTQKHPGSAENGSVYNHAAAFWVRALYAIGEPDRAFATLRRMLPGPDTEDRLQRGQLPVFVPNYYRGAYELHPRTAGRSSQLINTGTAPWLYRILVEDLFGLRGCDQGLRVAPQLPSGWESARALRRFRGADFEVSYQRQDGIRHPRVTVNGVACDDAIISDIEPGRHYTVDVRLPRA</sequence>
<dbReference type="Gene3D" id="2.60.420.10">
    <property type="entry name" value="Maltose phosphorylase, domain 3"/>
    <property type="match status" value="1"/>
</dbReference>
<dbReference type="GO" id="GO:0005975">
    <property type="term" value="P:carbohydrate metabolic process"/>
    <property type="evidence" value="ECO:0007669"/>
    <property type="project" value="InterPro"/>
</dbReference>
<keyword evidence="2" id="KW-0808">Transferase</keyword>
<accession>A0A5N0T6K2</accession>
<organism evidence="5 6">
    <name type="scientific">Marinihelvus fidelis</name>
    <dbReference type="NCBI Taxonomy" id="2613842"/>
    <lineage>
        <taxon>Bacteria</taxon>
        <taxon>Pseudomonadati</taxon>
        <taxon>Pseudomonadota</taxon>
        <taxon>Gammaproteobacteria</taxon>
        <taxon>Chromatiales</taxon>
        <taxon>Wenzhouxiangellaceae</taxon>
        <taxon>Marinihelvus</taxon>
    </lineage>
</organism>
<dbReference type="InterPro" id="IPR012341">
    <property type="entry name" value="6hp_glycosidase-like_sf"/>
</dbReference>
<dbReference type="SUPFAM" id="SSF48208">
    <property type="entry name" value="Six-hairpin glycosidases"/>
    <property type="match status" value="1"/>
</dbReference>
<evidence type="ECO:0000256" key="2">
    <source>
        <dbReference type="ARBA" id="ARBA00022679"/>
    </source>
</evidence>
<dbReference type="InterPro" id="IPR010383">
    <property type="entry name" value="Glyco_hydrolase_94_b-supersand"/>
</dbReference>
<dbReference type="InterPro" id="IPR052047">
    <property type="entry name" value="GH94_Enzymes"/>
</dbReference>
<dbReference type="SUPFAM" id="SSF74650">
    <property type="entry name" value="Galactose mutarotase-like"/>
    <property type="match status" value="1"/>
</dbReference>
<dbReference type="GO" id="GO:0016757">
    <property type="term" value="F:glycosyltransferase activity"/>
    <property type="evidence" value="ECO:0007669"/>
    <property type="project" value="UniProtKB-KW"/>
</dbReference>
<dbReference type="Pfam" id="PF17167">
    <property type="entry name" value="Glyco_hydro_94"/>
    <property type="match status" value="1"/>
</dbReference>
<keyword evidence="6" id="KW-1185">Reference proteome</keyword>
<dbReference type="PANTHER" id="PTHR37469:SF2">
    <property type="entry name" value="CELLOBIONIC ACID PHOSPHORYLASE"/>
    <property type="match status" value="1"/>
</dbReference>
<keyword evidence="1" id="KW-0328">Glycosyltransferase</keyword>
<name>A0A5N0T6K2_9GAMM</name>
<gene>
    <name evidence="5" type="ORF">F3N42_12705</name>
</gene>
<dbReference type="InterPro" id="IPR011013">
    <property type="entry name" value="Gal_mutarotase_sf_dom"/>
</dbReference>